<organism evidence="2 3">
    <name type="scientific">Caerostris extrusa</name>
    <name type="common">Bark spider</name>
    <name type="synonym">Caerostris bankana</name>
    <dbReference type="NCBI Taxonomy" id="172846"/>
    <lineage>
        <taxon>Eukaryota</taxon>
        <taxon>Metazoa</taxon>
        <taxon>Ecdysozoa</taxon>
        <taxon>Arthropoda</taxon>
        <taxon>Chelicerata</taxon>
        <taxon>Arachnida</taxon>
        <taxon>Araneae</taxon>
        <taxon>Araneomorphae</taxon>
        <taxon>Entelegynae</taxon>
        <taxon>Araneoidea</taxon>
        <taxon>Araneidae</taxon>
        <taxon>Caerostris</taxon>
    </lineage>
</organism>
<proteinExistence type="predicted"/>
<gene>
    <name evidence="2" type="ORF">CEXT_397631</name>
</gene>
<dbReference type="Proteomes" id="UP001054945">
    <property type="component" value="Unassembled WGS sequence"/>
</dbReference>
<dbReference type="EMBL" id="BPLR01020362">
    <property type="protein sequence ID" value="GIX77857.1"/>
    <property type="molecule type" value="Genomic_DNA"/>
</dbReference>
<sequence>MGNEEDFETFKSNPKKMEVKCYNLLKNQPLKVLPPHPDESAGTKNRNIDLQTHNRISSITKPNYVRVPSPDTFPEKPDRISREEESIRGL</sequence>
<feature type="compositionally biased region" description="Basic and acidic residues" evidence="1">
    <location>
        <begin position="73"/>
        <end position="90"/>
    </location>
</feature>
<feature type="region of interest" description="Disordered" evidence="1">
    <location>
        <begin position="30"/>
        <end position="90"/>
    </location>
</feature>
<evidence type="ECO:0000256" key="1">
    <source>
        <dbReference type="SAM" id="MobiDB-lite"/>
    </source>
</evidence>
<accession>A0AAV4MZ84</accession>
<evidence type="ECO:0000313" key="3">
    <source>
        <dbReference type="Proteomes" id="UP001054945"/>
    </source>
</evidence>
<name>A0AAV4MZ84_CAEEX</name>
<reference evidence="2 3" key="1">
    <citation type="submission" date="2021-06" db="EMBL/GenBank/DDBJ databases">
        <title>Caerostris extrusa draft genome.</title>
        <authorList>
            <person name="Kono N."/>
            <person name="Arakawa K."/>
        </authorList>
    </citation>
    <scope>NUCLEOTIDE SEQUENCE [LARGE SCALE GENOMIC DNA]</scope>
</reference>
<keyword evidence="3" id="KW-1185">Reference proteome</keyword>
<evidence type="ECO:0000313" key="2">
    <source>
        <dbReference type="EMBL" id="GIX77857.1"/>
    </source>
</evidence>
<comment type="caution">
    <text evidence="2">The sequence shown here is derived from an EMBL/GenBank/DDBJ whole genome shotgun (WGS) entry which is preliminary data.</text>
</comment>
<feature type="compositionally biased region" description="Polar residues" evidence="1">
    <location>
        <begin position="42"/>
        <end position="61"/>
    </location>
</feature>
<protein>
    <submittedName>
        <fullName evidence="2">Uncharacterized protein</fullName>
    </submittedName>
</protein>
<dbReference type="AlphaFoldDB" id="A0AAV4MZ84"/>